<dbReference type="SUPFAM" id="SSF56349">
    <property type="entry name" value="DNA breaking-rejoining enzymes"/>
    <property type="match status" value="1"/>
</dbReference>
<comment type="caution">
    <text evidence="4">The sequence shown here is derived from an EMBL/GenBank/DDBJ whole genome shotgun (WGS) entry which is preliminary data.</text>
</comment>
<feature type="domain" description="Tyr recombinase" evidence="3">
    <location>
        <begin position="1"/>
        <end position="199"/>
    </location>
</feature>
<dbReference type="EMBL" id="CAKLDM010000004">
    <property type="protein sequence ID" value="CAH0542977.1"/>
    <property type="molecule type" value="Genomic_DNA"/>
</dbReference>
<dbReference type="InterPro" id="IPR002104">
    <property type="entry name" value="Integrase_catalytic"/>
</dbReference>
<proteinExistence type="predicted"/>
<dbReference type="PANTHER" id="PTHR30349">
    <property type="entry name" value="PHAGE INTEGRASE-RELATED"/>
    <property type="match status" value="1"/>
</dbReference>
<keyword evidence="1" id="KW-0229">DNA integration</keyword>
<accession>A0ABN8E9R4</accession>
<dbReference type="PROSITE" id="PS51898">
    <property type="entry name" value="TYR_RECOMBINASE"/>
    <property type="match status" value="1"/>
</dbReference>
<gene>
    <name evidence="4" type="primary">xerC_5</name>
    <name evidence="4" type="ORF">VMF7928_04342</name>
</gene>
<dbReference type="RefSeq" id="WP_237363833.1">
    <property type="nucleotide sequence ID" value="NZ_CAKLDM010000004.1"/>
</dbReference>
<evidence type="ECO:0000259" key="3">
    <source>
        <dbReference type="PROSITE" id="PS51898"/>
    </source>
</evidence>
<reference evidence="4" key="1">
    <citation type="submission" date="2021-11" db="EMBL/GenBank/DDBJ databases">
        <authorList>
            <person name="Rodrigo-Torres L."/>
            <person name="Arahal R. D."/>
            <person name="Lucena T."/>
        </authorList>
    </citation>
    <scope>NUCLEOTIDE SEQUENCE</scope>
    <source>
        <strain evidence="4">CECT 7928</strain>
    </source>
</reference>
<dbReference type="InterPro" id="IPR050090">
    <property type="entry name" value="Tyrosine_recombinase_XerCD"/>
</dbReference>
<dbReference type="InterPro" id="IPR011010">
    <property type="entry name" value="DNA_brk_join_enz"/>
</dbReference>
<dbReference type="Proteomes" id="UP000838748">
    <property type="component" value="Unassembled WGS sequence"/>
</dbReference>
<dbReference type="PANTHER" id="PTHR30349:SF82">
    <property type="entry name" value="INTEGRASE_RECOMBINASE YOEC-RELATED"/>
    <property type="match status" value="1"/>
</dbReference>
<dbReference type="Pfam" id="PF00589">
    <property type="entry name" value="Phage_integrase"/>
    <property type="match status" value="1"/>
</dbReference>
<dbReference type="InterPro" id="IPR013762">
    <property type="entry name" value="Integrase-like_cat_sf"/>
</dbReference>
<sequence>MPSFPVRDVEELREIIKRMDEINPLIAMMIEFETRTGLRFVDVSKLKFSDLMINGVVRRSFVVVQSKPYHARLRHMSEKQAREKSKVTIHVNDQLEELIKRIYVANGKHKLLFQSDHHLAKPDTALSIQYVNRAYKRIARDLQLPYSLSTHSMRKTFAMFLLDQQASMKTIMEALGQSSLSATQHYLNTFMDETKEYTTNIDF</sequence>
<evidence type="ECO:0000313" key="5">
    <source>
        <dbReference type="Proteomes" id="UP000838748"/>
    </source>
</evidence>
<evidence type="ECO:0000313" key="4">
    <source>
        <dbReference type="EMBL" id="CAH0542977.1"/>
    </source>
</evidence>
<keyword evidence="5" id="KW-1185">Reference proteome</keyword>
<keyword evidence="2" id="KW-0233">DNA recombination</keyword>
<protein>
    <submittedName>
        <fullName evidence="4">Tyrosine recombinase XerC</fullName>
    </submittedName>
</protein>
<evidence type="ECO:0000256" key="1">
    <source>
        <dbReference type="ARBA" id="ARBA00022908"/>
    </source>
</evidence>
<organism evidence="4 5">
    <name type="scientific">Vibrio marisflavi CECT 7928</name>
    <dbReference type="NCBI Taxonomy" id="634439"/>
    <lineage>
        <taxon>Bacteria</taxon>
        <taxon>Pseudomonadati</taxon>
        <taxon>Pseudomonadota</taxon>
        <taxon>Gammaproteobacteria</taxon>
        <taxon>Vibrionales</taxon>
        <taxon>Vibrionaceae</taxon>
        <taxon>Vibrio</taxon>
    </lineage>
</organism>
<dbReference type="Gene3D" id="1.10.443.10">
    <property type="entry name" value="Intergrase catalytic core"/>
    <property type="match status" value="1"/>
</dbReference>
<evidence type="ECO:0000256" key="2">
    <source>
        <dbReference type="ARBA" id="ARBA00023172"/>
    </source>
</evidence>
<name>A0ABN8E9R4_9VIBR</name>